<evidence type="ECO:0000256" key="1">
    <source>
        <dbReference type="SAM" id="Phobius"/>
    </source>
</evidence>
<name>A0A9C7PU67_9RHOD</name>
<evidence type="ECO:0008006" key="4">
    <source>
        <dbReference type="Google" id="ProtNLM"/>
    </source>
</evidence>
<feature type="transmembrane region" description="Helical" evidence="1">
    <location>
        <begin position="159"/>
        <end position="184"/>
    </location>
</feature>
<dbReference type="EMBL" id="BQMJ01000019">
    <property type="protein sequence ID" value="GJQ10888.1"/>
    <property type="molecule type" value="Genomic_DNA"/>
</dbReference>
<accession>A0A9C7PU67</accession>
<reference evidence="2" key="1">
    <citation type="journal article" date="2022" name="Proc. Natl. Acad. Sci. U.S.A.">
        <title>Life cycle and functional genomics of the unicellular red alga Galdieria for elucidating algal and plant evolution and industrial use.</title>
        <authorList>
            <person name="Hirooka S."/>
            <person name="Itabashi T."/>
            <person name="Ichinose T.M."/>
            <person name="Onuma R."/>
            <person name="Fujiwara T."/>
            <person name="Yamashita S."/>
            <person name="Jong L.W."/>
            <person name="Tomita R."/>
            <person name="Iwane A.H."/>
            <person name="Miyagishima S.Y."/>
        </authorList>
    </citation>
    <scope>NUCLEOTIDE SEQUENCE</scope>
    <source>
        <strain evidence="2">NBRC 102759</strain>
    </source>
</reference>
<dbReference type="Proteomes" id="UP001061958">
    <property type="component" value="Unassembled WGS sequence"/>
</dbReference>
<proteinExistence type="predicted"/>
<gene>
    <name evidence="2" type="ORF">GpartN1_g2679.t1</name>
</gene>
<protein>
    <recommendedName>
        <fullName evidence="4">MARVEL domain-containing protein</fullName>
    </recommendedName>
</protein>
<organism evidence="2 3">
    <name type="scientific">Galdieria partita</name>
    <dbReference type="NCBI Taxonomy" id="83374"/>
    <lineage>
        <taxon>Eukaryota</taxon>
        <taxon>Rhodophyta</taxon>
        <taxon>Bangiophyceae</taxon>
        <taxon>Galdieriales</taxon>
        <taxon>Galdieriaceae</taxon>
        <taxon>Galdieria</taxon>
    </lineage>
</organism>
<feature type="transmembrane region" description="Helical" evidence="1">
    <location>
        <begin position="85"/>
        <end position="105"/>
    </location>
</feature>
<reference evidence="2" key="2">
    <citation type="submission" date="2022-01" db="EMBL/GenBank/DDBJ databases">
        <authorList>
            <person name="Hirooka S."/>
            <person name="Miyagishima S.Y."/>
        </authorList>
    </citation>
    <scope>NUCLEOTIDE SEQUENCE</scope>
    <source>
        <strain evidence="2">NBRC 102759</strain>
    </source>
</reference>
<keyword evidence="1" id="KW-1133">Transmembrane helix</keyword>
<dbReference type="AlphaFoldDB" id="A0A9C7PU67"/>
<keyword evidence="1" id="KW-0472">Membrane</keyword>
<sequence length="205" mass="23341">MSFIFRGIRGLANPRYGQPVDLPTGIMYSLKQMSIIVQFAFSVVVIAMFSQVRFYLYRSHKCAFGGHWDYTTSSEVPGPVGFCRYFIALGSVSIVLLALLAAATFGTQYFEVPMDYVFYGEWGVNAFLFVWWVIGAAIITARRPSDELMQMLNNLREVVVTIGLAWTIFFLTMSNTVFSVGIYFQRKAVLLEREEAEKASRKRKK</sequence>
<evidence type="ECO:0000313" key="3">
    <source>
        <dbReference type="Proteomes" id="UP001061958"/>
    </source>
</evidence>
<evidence type="ECO:0000313" key="2">
    <source>
        <dbReference type="EMBL" id="GJQ10888.1"/>
    </source>
</evidence>
<comment type="caution">
    <text evidence="2">The sequence shown here is derived from an EMBL/GenBank/DDBJ whole genome shotgun (WGS) entry which is preliminary data.</text>
</comment>
<keyword evidence="3" id="KW-1185">Reference proteome</keyword>
<feature type="transmembrane region" description="Helical" evidence="1">
    <location>
        <begin position="35"/>
        <end position="56"/>
    </location>
</feature>
<feature type="transmembrane region" description="Helical" evidence="1">
    <location>
        <begin position="117"/>
        <end position="139"/>
    </location>
</feature>
<dbReference type="OrthoDB" id="10316372at2759"/>
<keyword evidence="1" id="KW-0812">Transmembrane</keyword>